<dbReference type="PANTHER" id="PTHR12526">
    <property type="entry name" value="GLYCOSYLTRANSFERASE"/>
    <property type="match status" value="1"/>
</dbReference>
<dbReference type="InterPro" id="IPR028098">
    <property type="entry name" value="Glyco_trans_4-like_N"/>
</dbReference>
<dbReference type="EMBL" id="JAVIIZ010000008">
    <property type="protein sequence ID" value="MDX8473469.1"/>
    <property type="molecule type" value="Genomic_DNA"/>
</dbReference>
<reference evidence="2 3" key="1">
    <citation type="submission" date="2023-08" db="EMBL/GenBank/DDBJ databases">
        <title>Implementing the SeqCode for naming new Mesorhizobium species isolated from Vachellia karroo root nodules.</title>
        <authorList>
            <person name="Van Lill M."/>
        </authorList>
    </citation>
    <scope>NUCLEOTIDE SEQUENCE [LARGE SCALE GENOMIC DNA]</scope>
    <source>
        <strain evidence="2 3">VK23A</strain>
    </source>
</reference>
<dbReference type="Proteomes" id="UP001271780">
    <property type="component" value="Unassembled WGS sequence"/>
</dbReference>
<dbReference type="RefSeq" id="WP_320316746.1">
    <property type="nucleotide sequence ID" value="NZ_JAVIIX010000006.1"/>
</dbReference>
<evidence type="ECO:0000313" key="2">
    <source>
        <dbReference type="EMBL" id="MDX8473469.1"/>
    </source>
</evidence>
<dbReference type="SUPFAM" id="SSF53756">
    <property type="entry name" value="UDP-Glycosyltransferase/glycogen phosphorylase"/>
    <property type="match status" value="1"/>
</dbReference>
<dbReference type="Pfam" id="PF13477">
    <property type="entry name" value="Glyco_trans_4_2"/>
    <property type="match status" value="1"/>
</dbReference>
<evidence type="ECO:0000259" key="1">
    <source>
        <dbReference type="Pfam" id="PF13477"/>
    </source>
</evidence>
<dbReference type="Gene3D" id="3.40.50.2000">
    <property type="entry name" value="Glycogen Phosphorylase B"/>
    <property type="match status" value="2"/>
</dbReference>
<gene>
    <name evidence="2" type="ORF">RFM27_15425</name>
</gene>
<dbReference type="Pfam" id="PF13692">
    <property type="entry name" value="Glyco_trans_1_4"/>
    <property type="match status" value="1"/>
</dbReference>
<sequence length="411" mass="44922">MPIDVVDNMRQDWVSGVENLQGANGLKQSAQEIERMNRIVVVVSEPKSLATTRGHFLLALRLAGYEVHALAPFDATTVRWLTENDIRFHPLPMERAAIAPFGDTLLALRLYRKIRKLKPRIVLACAIKPIVYGVPAALLARVPRRHALVTGLGYAFTDRHKSLRWRAVNAVARLLYAASLRVATTATFQNDDDRDDFRRLGLLGRTPANVVNGSGVDLDRFKVAPLSEKPRFLMIARLLRDKGLAEYLGAARLVKAVRPEARFDLVGDTDPNPAGFPVSEVEAAVADGTISYHGAVEDVRGVIADSRVYVLPSYREGTSRSVLEAMAMGRPVITTDAPGCRAPIVPGVNGLLVPVGATAPLAEAMIRLIDNPDEADSMAKNSRTIAEERYDIQKVTAHMMEIIGAGRQAAE</sequence>
<protein>
    <submittedName>
        <fullName evidence="2">Glycosyltransferase family 4 protein</fullName>
    </submittedName>
</protein>
<dbReference type="PANTHER" id="PTHR12526:SF638">
    <property type="entry name" value="SPORE COAT PROTEIN SA"/>
    <property type="match status" value="1"/>
</dbReference>
<proteinExistence type="predicted"/>
<organism evidence="2 3">
    <name type="scientific">Mesorhizobium dulcispinae</name>
    <dbReference type="NCBI Taxonomy" id="3072316"/>
    <lineage>
        <taxon>Bacteria</taxon>
        <taxon>Pseudomonadati</taxon>
        <taxon>Pseudomonadota</taxon>
        <taxon>Alphaproteobacteria</taxon>
        <taxon>Hyphomicrobiales</taxon>
        <taxon>Phyllobacteriaceae</taxon>
        <taxon>Mesorhizobium</taxon>
    </lineage>
</organism>
<accession>A0ABU4XIV6</accession>
<name>A0ABU4XIV6_9HYPH</name>
<keyword evidence="3" id="KW-1185">Reference proteome</keyword>
<evidence type="ECO:0000313" key="3">
    <source>
        <dbReference type="Proteomes" id="UP001271780"/>
    </source>
</evidence>
<feature type="domain" description="Glycosyltransferase subfamily 4-like N-terminal" evidence="1">
    <location>
        <begin position="55"/>
        <end position="178"/>
    </location>
</feature>
<dbReference type="CDD" id="cd03808">
    <property type="entry name" value="GT4_CapM-like"/>
    <property type="match status" value="1"/>
</dbReference>
<comment type="caution">
    <text evidence="2">The sequence shown here is derived from an EMBL/GenBank/DDBJ whole genome shotgun (WGS) entry which is preliminary data.</text>
</comment>